<keyword evidence="3" id="KW-1185">Reference proteome</keyword>
<keyword evidence="1" id="KW-0812">Transmembrane</keyword>
<protein>
    <submittedName>
        <fullName evidence="2">Uncharacterized protein</fullName>
    </submittedName>
</protein>
<evidence type="ECO:0000313" key="2">
    <source>
        <dbReference type="EMBL" id="TCN90135.1"/>
    </source>
</evidence>
<dbReference type="AlphaFoldDB" id="A0A4R2FH00"/>
<keyword evidence="1" id="KW-1133">Transmembrane helix</keyword>
<evidence type="ECO:0000256" key="1">
    <source>
        <dbReference type="SAM" id="Phobius"/>
    </source>
</evidence>
<dbReference type="EMBL" id="SLWF01000002">
    <property type="protein sequence ID" value="TCN90135.1"/>
    <property type="molecule type" value="Genomic_DNA"/>
</dbReference>
<feature type="transmembrane region" description="Helical" evidence="1">
    <location>
        <begin position="6"/>
        <end position="29"/>
    </location>
</feature>
<dbReference type="RefSeq" id="WP_133037568.1">
    <property type="nucleotide sequence ID" value="NZ_SLWF01000002.1"/>
</dbReference>
<evidence type="ECO:0000313" key="3">
    <source>
        <dbReference type="Proteomes" id="UP000294832"/>
    </source>
</evidence>
<organism evidence="2 3">
    <name type="scientific">Shewanella fodinae</name>
    <dbReference type="NCBI Taxonomy" id="552357"/>
    <lineage>
        <taxon>Bacteria</taxon>
        <taxon>Pseudomonadati</taxon>
        <taxon>Pseudomonadota</taxon>
        <taxon>Gammaproteobacteria</taxon>
        <taxon>Alteromonadales</taxon>
        <taxon>Shewanellaceae</taxon>
        <taxon>Shewanella</taxon>
    </lineage>
</organism>
<dbReference type="OrthoDB" id="6401562at2"/>
<dbReference type="Proteomes" id="UP000294832">
    <property type="component" value="Unassembled WGS sequence"/>
</dbReference>
<gene>
    <name evidence="2" type="ORF">EDC91_10247</name>
</gene>
<name>A0A4R2FH00_9GAMM</name>
<comment type="caution">
    <text evidence="2">The sequence shown here is derived from an EMBL/GenBank/DDBJ whole genome shotgun (WGS) entry which is preliminary data.</text>
</comment>
<sequence length="115" mass="13497">MKVFDLLKWIIWLPVLVIGVGIAFFSQLLEKRIERSRQEVKTILLEMESGVVSDDLWDDFLSVPIFDKQLDKIRERVEVLWAYDDFQAKNEDGFYVLNEKGLSEIREILSELSST</sequence>
<reference evidence="2 3" key="1">
    <citation type="submission" date="2019-03" db="EMBL/GenBank/DDBJ databases">
        <title>Freshwater and sediment microbial communities from various areas in North America, analyzing microbe dynamics in response to fracking.</title>
        <authorList>
            <person name="Lamendella R."/>
        </authorList>
    </citation>
    <scope>NUCLEOTIDE SEQUENCE [LARGE SCALE GENOMIC DNA]</scope>
    <source>
        <strain evidence="2 3">74A</strain>
    </source>
</reference>
<keyword evidence="1" id="KW-0472">Membrane</keyword>
<proteinExistence type="predicted"/>
<accession>A0A4R2FH00</accession>